<evidence type="ECO:0000259" key="2">
    <source>
        <dbReference type="Pfam" id="PF07859"/>
    </source>
</evidence>
<dbReference type="SUPFAM" id="SSF53474">
    <property type="entry name" value="alpha/beta-Hydrolases"/>
    <property type="match status" value="1"/>
</dbReference>
<dbReference type="PANTHER" id="PTHR48081:SF8">
    <property type="entry name" value="ALPHA_BETA HYDROLASE FOLD-3 DOMAIN-CONTAINING PROTEIN-RELATED"/>
    <property type="match status" value="1"/>
</dbReference>
<organism evidence="3 4">
    <name type="scientific">Phlyctema vagabunda</name>
    <dbReference type="NCBI Taxonomy" id="108571"/>
    <lineage>
        <taxon>Eukaryota</taxon>
        <taxon>Fungi</taxon>
        <taxon>Dikarya</taxon>
        <taxon>Ascomycota</taxon>
        <taxon>Pezizomycotina</taxon>
        <taxon>Leotiomycetes</taxon>
        <taxon>Helotiales</taxon>
        <taxon>Dermateaceae</taxon>
        <taxon>Phlyctema</taxon>
    </lineage>
</organism>
<dbReference type="Pfam" id="PF07859">
    <property type="entry name" value="Abhydrolase_3"/>
    <property type="match status" value="1"/>
</dbReference>
<accession>A0ABR4PG64</accession>
<dbReference type="Gene3D" id="3.40.50.1820">
    <property type="entry name" value="alpha/beta hydrolase"/>
    <property type="match status" value="1"/>
</dbReference>
<proteinExistence type="predicted"/>
<keyword evidence="1 3" id="KW-0378">Hydrolase</keyword>
<dbReference type="EMBL" id="JBFCZG010000005">
    <property type="protein sequence ID" value="KAL3422279.1"/>
    <property type="molecule type" value="Genomic_DNA"/>
</dbReference>
<evidence type="ECO:0000313" key="4">
    <source>
        <dbReference type="Proteomes" id="UP001629113"/>
    </source>
</evidence>
<keyword evidence="4" id="KW-1185">Reference proteome</keyword>
<dbReference type="InterPro" id="IPR013094">
    <property type="entry name" value="AB_hydrolase_3"/>
</dbReference>
<protein>
    <submittedName>
        <fullName evidence="3">AB hydrolase superfamily protein 5</fullName>
    </submittedName>
</protein>
<dbReference type="PANTHER" id="PTHR48081">
    <property type="entry name" value="AB HYDROLASE SUPERFAMILY PROTEIN C4A8.06C"/>
    <property type="match status" value="1"/>
</dbReference>
<comment type="caution">
    <text evidence="3">The sequence shown here is derived from an EMBL/GenBank/DDBJ whole genome shotgun (WGS) entry which is preliminary data.</text>
</comment>
<dbReference type="Proteomes" id="UP001629113">
    <property type="component" value="Unassembled WGS sequence"/>
</dbReference>
<dbReference type="InterPro" id="IPR029058">
    <property type="entry name" value="AB_hydrolase_fold"/>
</dbReference>
<feature type="domain" description="Alpha/beta hydrolase fold-3" evidence="2">
    <location>
        <begin position="99"/>
        <end position="298"/>
    </location>
</feature>
<reference evidence="3 4" key="1">
    <citation type="submission" date="2024-06" db="EMBL/GenBank/DDBJ databases">
        <title>Complete genome of Phlyctema vagabunda strain 19-DSS-EL-015.</title>
        <authorList>
            <person name="Fiorenzani C."/>
        </authorList>
    </citation>
    <scope>NUCLEOTIDE SEQUENCE [LARGE SCALE GENOMIC DNA]</scope>
    <source>
        <strain evidence="3 4">19-DSS-EL-015</strain>
    </source>
</reference>
<dbReference type="InterPro" id="IPR050300">
    <property type="entry name" value="GDXG_lipolytic_enzyme"/>
</dbReference>
<evidence type="ECO:0000256" key="1">
    <source>
        <dbReference type="ARBA" id="ARBA00022801"/>
    </source>
</evidence>
<sequence>MDLQLFFKIPPPLDPEWIQHEQTASGLLSPNKVTDVKAYQQIYSKACRDRNAMLLTTRDVALGFGIKTENSSIPTEGHQIPIRCYYPSSKPTPAASLSIIYYHGGGLKVGDLDSEDLACRRICKGLQITVYSVEYRLLPDFAPDTAILDAWAAFTSLCEKQDIVLVGSSSGGQLAATVSQLALQRGLGDKIKGVLLRCPVTSDCTSVAFPAAYKDKHHSMQPAFWTSLQGAAVIDRPVEYRFPLEADPELLRRAPRHWIQLTTNDVYYSDGICYADLLKRARVDVRLDVVTGWPHTFWLKAPLLDRASRAETDMIEGLKWLCESKDERA</sequence>
<name>A0ABR4PG64_9HELO</name>
<evidence type="ECO:0000313" key="3">
    <source>
        <dbReference type="EMBL" id="KAL3422279.1"/>
    </source>
</evidence>
<gene>
    <name evidence="3" type="ORF">PVAG01_06435</name>
</gene>
<dbReference type="GO" id="GO:0016787">
    <property type="term" value="F:hydrolase activity"/>
    <property type="evidence" value="ECO:0007669"/>
    <property type="project" value="UniProtKB-KW"/>
</dbReference>